<name>A0A0G0P949_9BACT</name>
<dbReference type="EMBL" id="LBVL01000003">
    <property type="protein sequence ID" value="KKQ85851.1"/>
    <property type="molecule type" value="Genomic_DNA"/>
</dbReference>
<dbReference type="GO" id="GO:0008236">
    <property type="term" value="F:serine-type peptidase activity"/>
    <property type="evidence" value="ECO:0007669"/>
    <property type="project" value="InterPro"/>
</dbReference>
<dbReference type="InterPro" id="IPR001375">
    <property type="entry name" value="Peptidase_S9_cat"/>
</dbReference>
<dbReference type="Pfam" id="PF00326">
    <property type="entry name" value="Peptidase_S9"/>
    <property type="match status" value="1"/>
</dbReference>
<dbReference type="SUPFAM" id="SSF53474">
    <property type="entry name" value="alpha/beta-Hydrolases"/>
    <property type="match status" value="1"/>
</dbReference>
<dbReference type="STRING" id="1618570.UT08_C0003G0014"/>
<protein>
    <submittedName>
        <fullName evidence="2">Peptidase</fullName>
    </submittedName>
</protein>
<organism evidence="2 3">
    <name type="scientific">Candidatus Woesebacteria bacterium GW2011_GWB1_38_8</name>
    <dbReference type="NCBI Taxonomy" id="1618570"/>
    <lineage>
        <taxon>Bacteria</taxon>
        <taxon>Candidatus Woeseibacteriota</taxon>
    </lineage>
</organism>
<gene>
    <name evidence="2" type="ORF">UT08_C0003G0014</name>
</gene>
<evidence type="ECO:0000313" key="3">
    <source>
        <dbReference type="Proteomes" id="UP000034081"/>
    </source>
</evidence>
<sequence>MKKYLLYFLLTALSFFFGWILNVTIQNKVPNLLKSITKPVSIEKPLNLQQYSIGKLSETSINPGKLKIIEIISGKEHFISYLFEFEFNPDPTSNEFKKTTGQINLPAGRQVSQNIKYPIVVMLRGYIDQDTFTTGDGTRRAAEVFAKEGFITIAPDFLGYGGSDDEAGNIFESRFQTYVTTISLLKTLDSIAKDSSLIYFSDQLQPKDDWLLAKFNHSSIFFWAHSNGGQIALTTLEITGAIYPTTLWAPVSKPFPYSVLYYTDQSVDEGKLIRSELSKFEENHDVKLYSLTNHLDKINAPLQIQQGTSDDAVPIAWSKTLVNKLQSLKKDITYYEYLYTDHNMRPSWDLVVSRDLEFFKKHLTIDN</sequence>
<dbReference type="GO" id="GO:0006508">
    <property type="term" value="P:proteolysis"/>
    <property type="evidence" value="ECO:0007669"/>
    <property type="project" value="InterPro"/>
</dbReference>
<dbReference type="AlphaFoldDB" id="A0A0G0P949"/>
<evidence type="ECO:0000313" key="2">
    <source>
        <dbReference type="EMBL" id="KKQ85851.1"/>
    </source>
</evidence>
<dbReference type="InterPro" id="IPR029058">
    <property type="entry name" value="AB_hydrolase_fold"/>
</dbReference>
<proteinExistence type="predicted"/>
<dbReference type="Gene3D" id="3.40.50.1820">
    <property type="entry name" value="alpha/beta hydrolase"/>
    <property type="match status" value="1"/>
</dbReference>
<accession>A0A0G0P949</accession>
<reference evidence="2 3" key="1">
    <citation type="journal article" date="2015" name="Nature">
        <title>rRNA introns, odd ribosomes, and small enigmatic genomes across a large radiation of phyla.</title>
        <authorList>
            <person name="Brown C.T."/>
            <person name="Hug L.A."/>
            <person name="Thomas B.C."/>
            <person name="Sharon I."/>
            <person name="Castelle C.J."/>
            <person name="Singh A."/>
            <person name="Wilkins M.J."/>
            <person name="Williams K.H."/>
            <person name="Banfield J.F."/>
        </authorList>
    </citation>
    <scope>NUCLEOTIDE SEQUENCE [LARGE SCALE GENOMIC DNA]</scope>
</reference>
<evidence type="ECO:0000259" key="1">
    <source>
        <dbReference type="Pfam" id="PF00326"/>
    </source>
</evidence>
<feature type="domain" description="Peptidase S9 prolyl oligopeptidase catalytic" evidence="1">
    <location>
        <begin position="217"/>
        <end position="363"/>
    </location>
</feature>
<comment type="caution">
    <text evidence="2">The sequence shown here is derived from an EMBL/GenBank/DDBJ whole genome shotgun (WGS) entry which is preliminary data.</text>
</comment>
<dbReference type="Proteomes" id="UP000034081">
    <property type="component" value="Unassembled WGS sequence"/>
</dbReference>